<dbReference type="AlphaFoldDB" id="A0A6C0BM05"/>
<name>A0A6C0BM05_9ZZZZ</name>
<sequence>MSCIQGLQGSRGPTGQQGPAGQSFIVTFPSISDGVSFISNSGNDVTGQSGHPELPFINPPSSEVVQLTSDLPGPQDDKNYFSTARQSLAAPTSIFGNNTYRGLFITGSEISFTGNVVIESCILDLTSSSSSIISQTGSLLIANSVIIVSSDDIDATLFNTSGTLRVINTTIKMTGVLSLRLIGGFAIDGVFTNCVFRMTNGTLLIINGADGNTLTSDLIDSNNLVLMDTENPMSEGSLSAPGVSVTTNRLITRPQQVFQQANMATIVYNNVTIDNKTQSYRGEVQNTSGTLMRPRMQLKMVVNPSVQGYTIGRYDYAIVVSVPVTIPPSEQIHGRILEVSSRDPNVIVEADNIISVGTAPSPVVVIPPGYTYILQYNIVNNTWYVISILH</sequence>
<evidence type="ECO:0000313" key="2">
    <source>
        <dbReference type="EMBL" id="QHS92771.1"/>
    </source>
</evidence>
<protein>
    <submittedName>
        <fullName evidence="2">Uncharacterized protein</fullName>
    </submittedName>
</protein>
<feature type="region of interest" description="Disordered" evidence="1">
    <location>
        <begin position="1"/>
        <end position="23"/>
    </location>
</feature>
<feature type="compositionally biased region" description="Polar residues" evidence="1">
    <location>
        <begin position="1"/>
        <end position="20"/>
    </location>
</feature>
<reference evidence="2" key="1">
    <citation type="journal article" date="2020" name="Nature">
        <title>Giant virus diversity and host interactions through global metagenomics.</title>
        <authorList>
            <person name="Schulz F."/>
            <person name="Roux S."/>
            <person name="Paez-Espino D."/>
            <person name="Jungbluth S."/>
            <person name="Walsh D.A."/>
            <person name="Denef V.J."/>
            <person name="McMahon K.D."/>
            <person name="Konstantinidis K.T."/>
            <person name="Eloe-Fadrosh E.A."/>
            <person name="Kyrpides N.C."/>
            <person name="Woyke T."/>
        </authorList>
    </citation>
    <scope>NUCLEOTIDE SEQUENCE</scope>
    <source>
        <strain evidence="2">GVMAG-M-3300017651-5</strain>
    </source>
</reference>
<dbReference type="EMBL" id="MN739192">
    <property type="protein sequence ID" value="QHS92771.1"/>
    <property type="molecule type" value="Genomic_DNA"/>
</dbReference>
<organism evidence="2">
    <name type="scientific">viral metagenome</name>
    <dbReference type="NCBI Taxonomy" id="1070528"/>
    <lineage>
        <taxon>unclassified sequences</taxon>
        <taxon>metagenomes</taxon>
        <taxon>organismal metagenomes</taxon>
    </lineage>
</organism>
<evidence type="ECO:0000256" key="1">
    <source>
        <dbReference type="SAM" id="MobiDB-lite"/>
    </source>
</evidence>
<accession>A0A6C0BM05</accession>
<proteinExistence type="predicted"/>